<feature type="compositionally biased region" description="Basic residues" evidence="2">
    <location>
        <begin position="447"/>
        <end position="457"/>
    </location>
</feature>
<keyword evidence="6" id="KW-1185">Reference proteome</keyword>
<dbReference type="InterPro" id="IPR050621">
    <property type="entry name" value="Tudor_domain_containing"/>
</dbReference>
<feature type="domain" description="Tudor" evidence="3">
    <location>
        <begin position="573"/>
        <end position="664"/>
    </location>
</feature>
<dbReference type="CDD" id="cd20379">
    <property type="entry name" value="Tudor_dTUD-like"/>
    <property type="match status" value="1"/>
</dbReference>
<protein>
    <recommendedName>
        <fullName evidence="3">Tudor domain-containing protein</fullName>
    </recommendedName>
</protein>
<evidence type="ECO:0000256" key="1">
    <source>
        <dbReference type="SAM" id="Coils"/>
    </source>
</evidence>
<evidence type="ECO:0000313" key="6">
    <source>
        <dbReference type="Proteomes" id="UP000070412"/>
    </source>
</evidence>
<dbReference type="Pfam" id="PF00567">
    <property type="entry name" value="TUDOR"/>
    <property type="match status" value="1"/>
</dbReference>
<dbReference type="EMBL" id="WVUK01000004">
    <property type="protein sequence ID" value="KAF7496582.1"/>
    <property type="molecule type" value="Genomic_DNA"/>
</dbReference>
<dbReference type="PANTHER" id="PTHR22948">
    <property type="entry name" value="TUDOR DOMAIN CONTAINING PROTEIN"/>
    <property type="match status" value="1"/>
</dbReference>
<dbReference type="OrthoDB" id="5800423at2759"/>
<feature type="compositionally biased region" description="Basic and acidic residues" evidence="2">
    <location>
        <begin position="880"/>
        <end position="892"/>
    </location>
</feature>
<feature type="compositionally biased region" description="Basic and acidic residues" evidence="2">
    <location>
        <begin position="458"/>
        <end position="467"/>
    </location>
</feature>
<dbReference type="InterPro" id="IPR035437">
    <property type="entry name" value="SNase_OB-fold_sf"/>
</dbReference>
<accession>A0A834RIE2</accession>
<feature type="compositionally biased region" description="Basic residues" evidence="2">
    <location>
        <begin position="867"/>
        <end position="879"/>
    </location>
</feature>
<feature type="compositionally biased region" description="Polar residues" evidence="2">
    <location>
        <begin position="771"/>
        <end position="783"/>
    </location>
</feature>
<dbReference type="Gene3D" id="2.40.50.90">
    <property type="match status" value="1"/>
</dbReference>
<name>A0A834RIE2_SARSC</name>
<feature type="region of interest" description="Disordered" evidence="2">
    <location>
        <begin position="771"/>
        <end position="790"/>
    </location>
</feature>
<dbReference type="InterPro" id="IPR002999">
    <property type="entry name" value="Tudor"/>
</dbReference>
<feature type="compositionally biased region" description="Low complexity" evidence="2">
    <location>
        <begin position="951"/>
        <end position="961"/>
    </location>
</feature>
<keyword evidence="1" id="KW-0175">Coiled coil</keyword>
<feature type="coiled-coil region" evidence="1">
    <location>
        <begin position="53"/>
        <end position="108"/>
    </location>
</feature>
<gene>
    <name evidence="4" type="ORF">SSS_7079</name>
</gene>
<evidence type="ECO:0000256" key="2">
    <source>
        <dbReference type="SAM" id="MobiDB-lite"/>
    </source>
</evidence>
<proteinExistence type="predicted"/>
<feature type="compositionally biased region" description="Polar residues" evidence="2">
    <location>
        <begin position="845"/>
        <end position="865"/>
    </location>
</feature>
<feature type="region of interest" description="Disordered" evidence="2">
    <location>
        <begin position="927"/>
        <end position="969"/>
    </location>
</feature>
<dbReference type="Gene3D" id="2.30.30.140">
    <property type="match status" value="1"/>
</dbReference>
<reference evidence="6" key="1">
    <citation type="journal article" date="2020" name="PLoS Negl. Trop. Dis.">
        <title>High-quality nuclear genome for Sarcoptes scabiei-A critical resource for a neglected parasite.</title>
        <authorList>
            <person name="Korhonen P.K."/>
            <person name="Gasser R.B."/>
            <person name="Ma G."/>
            <person name="Wang T."/>
            <person name="Stroehlein A.J."/>
            <person name="Young N.D."/>
            <person name="Ang C.S."/>
            <person name="Fernando D.D."/>
            <person name="Lu H.C."/>
            <person name="Taylor S."/>
            <person name="Reynolds S.L."/>
            <person name="Mofiz E."/>
            <person name="Najaraj S.H."/>
            <person name="Gowda H."/>
            <person name="Madugundu A."/>
            <person name="Renuse S."/>
            <person name="Holt D."/>
            <person name="Pandey A."/>
            <person name="Papenfuss A.T."/>
            <person name="Fischer K."/>
        </authorList>
    </citation>
    <scope>NUCLEOTIDE SEQUENCE [LARGE SCALE GENOMIC DNA]</scope>
</reference>
<feature type="region of interest" description="Disordered" evidence="2">
    <location>
        <begin position="1164"/>
        <end position="1200"/>
    </location>
</feature>
<feature type="compositionally biased region" description="Polar residues" evidence="2">
    <location>
        <begin position="927"/>
        <end position="936"/>
    </location>
</feature>
<dbReference type="Proteomes" id="UP000070412">
    <property type="component" value="Unassembled WGS sequence"/>
</dbReference>
<sequence>MASPKLMDKDEQLQLCIQRFVSDTQTMINQFSEVFINELRRFADVCMDFSVSYRNIQDDRQFLTAENKSLKDELEARIAEVDFLGKELREIREENDDLIRKLECFNVNSDEKISIASDSIRPRVYAVVNSMPVFPRRFSEAVGYEPPASSASCHQPNFSLDTLDSSADLAAPIECNQSDKTQNILTPPDAFIKTSNQIDGCNDESSVTISPNLSGDETAQTIPICDSARSHSRDDISLYAHLFNDSNHQLGVLIDDQINDRSPSMDNIYQNQMNLINPRQIICQTNDASHSLSTAISSSAGTFYDCCNQIRKMFGVETNGDRKEEKRVASRMSNDNQCQSRTSSSMSQELTSLFNQTTRDHTPNQTSPMIECQEISSKSPQSIHSDQCRDFLLKTPSPNSYSFDDHFDKYRSEKIQDTSKNSPLFFENDEDDGFLNNAPPVQRYNSKKITKKRKSHKRNEQEHRIENESTKLSLISVPIPVSVSASDPCESMLLLENAPKIPTPQIDLNRYLLVEVSHIISPGHFYLIVNDEKIGTNAFEDFLERFQTFYKSIEDLHPHRNRYNDDNDDDEHELRMLVSLPPPLQALTIGSFWACYIDDELDWRRVQIVGHSERKADEIAQTDGLIVVRDVDSGYSSTVHSQLIRPLTEEMAKVPAFAVHASLAFIYPFVNKNLSSLNDCSKAQEYYEEWPMDCCQFFEDMTYDQILTASVIQINREESSETEIIQVLLWCTSPEDVEIFINKKMIELNYASNVADDDLWMEQFSESGLINPIQNVSDPNQKPISRPDSPNVETIFTIQLPKISNINPVMTTESFHSDEPSKSLDHSILDNQMKKNRNEVDRNETNQMPSTSNKNHNENDQNSPTGKKLKLKTRSKKKKDSNDTTRDEKKGSQEPVKSSLRTETDRQPAASVAATVSITSVMIETNQLQSPSSPLSKENKIVELCPPSPTPSSLSSSSSNPSPMPSPYNITASSSSIDFNDLLSLSIEPAIIVSFVNDCDCNNDGQIDEDDGNEQQDYDQEQSLIEHYCRTLHHDPRLSNWIVQKHSRHVTLKSLDKISYLFRITCYFGPNKFIGTLPFGERRLDTETIKRFIQNSKNQNCPLRQFVNEMTQFYQKLQENDSTKLRLLPEQCVFEQANSSTIVFYEANTGRYLRGHIVGRDMISNNPSDPLSSHRSSLQQSNLNTSRIDPSNGNTNVQSKSVKDLLQVPDDCSWKDQRSKKTLSLKRRTMNDRILYLIYSIDLGRYFQTPLKHIYHLDDRFKMTKPFAIVCKLHSNVYGRSKQRNLQRLIESRRFFGLRFLNIDFSSERFQIELFSPNENSTMKNNQSQSQFQFINLIDLI</sequence>
<dbReference type="EnsemblMetazoa" id="SSS_7079s_mrna">
    <property type="protein sequence ID" value="KAF7496582.1"/>
    <property type="gene ID" value="SSS_7079"/>
</dbReference>
<dbReference type="SUPFAM" id="SSF63748">
    <property type="entry name" value="Tudor/PWWP/MBT"/>
    <property type="match status" value="1"/>
</dbReference>
<dbReference type="GO" id="GO:0005737">
    <property type="term" value="C:cytoplasm"/>
    <property type="evidence" value="ECO:0007669"/>
    <property type="project" value="UniProtKB-ARBA"/>
</dbReference>
<evidence type="ECO:0000313" key="4">
    <source>
        <dbReference type="EMBL" id="KAF7496582.1"/>
    </source>
</evidence>
<feature type="compositionally biased region" description="Basic and acidic residues" evidence="2">
    <location>
        <begin position="831"/>
        <end position="844"/>
    </location>
</feature>
<reference evidence="4" key="2">
    <citation type="submission" date="2020-01" db="EMBL/GenBank/DDBJ databases">
        <authorList>
            <person name="Korhonen P.K.K."/>
            <person name="Guangxu M.G."/>
            <person name="Wang T.W."/>
            <person name="Stroehlein A.J.S."/>
            <person name="Young N.D."/>
            <person name="Ang C.-S.A."/>
            <person name="Fernando D.W.F."/>
            <person name="Lu H.L."/>
            <person name="Taylor S.T."/>
            <person name="Ehtesham M.E.M."/>
            <person name="Najaraj S.H.N."/>
            <person name="Harsha G.H.G."/>
            <person name="Madugundu A.M."/>
            <person name="Renuse S.R."/>
            <person name="Holt D.H."/>
            <person name="Pandey A.P."/>
            <person name="Papenfuss A.P."/>
            <person name="Gasser R.B.G."/>
            <person name="Fischer K.F."/>
        </authorList>
    </citation>
    <scope>NUCLEOTIDE SEQUENCE</scope>
    <source>
        <strain evidence="4">SSS_KF_BRIS2020</strain>
    </source>
</reference>
<feature type="region of interest" description="Disordered" evidence="2">
    <location>
        <begin position="831"/>
        <end position="911"/>
    </location>
</feature>
<reference evidence="5" key="3">
    <citation type="submission" date="2022-06" db="UniProtKB">
        <authorList>
            <consortium name="EnsemblMetazoa"/>
        </authorList>
    </citation>
    <scope>IDENTIFICATION</scope>
</reference>
<organism evidence="4">
    <name type="scientific">Sarcoptes scabiei</name>
    <name type="common">Itch mite</name>
    <name type="synonym">Acarus scabiei</name>
    <dbReference type="NCBI Taxonomy" id="52283"/>
    <lineage>
        <taxon>Eukaryota</taxon>
        <taxon>Metazoa</taxon>
        <taxon>Ecdysozoa</taxon>
        <taxon>Arthropoda</taxon>
        <taxon>Chelicerata</taxon>
        <taxon>Arachnida</taxon>
        <taxon>Acari</taxon>
        <taxon>Acariformes</taxon>
        <taxon>Sarcoptiformes</taxon>
        <taxon>Astigmata</taxon>
        <taxon>Psoroptidia</taxon>
        <taxon>Sarcoptoidea</taxon>
        <taxon>Sarcoptidae</taxon>
        <taxon>Sarcoptinae</taxon>
        <taxon>Sarcoptes</taxon>
    </lineage>
</organism>
<dbReference type="PANTHER" id="PTHR22948:SF76">
    <property type="entry name" value="FI20010P1-RELATED"/>
    <property type="match status" value="1"/>
</dbReference>
<evidence type="ECO:0000313" key="5">
    <source>
        <dbReference type="EnsemblMetazoa" id="KAF7496582.1"/>
    </source>
</evidence>
<evidence type="ECO:0000259" key="3">
    <source>
        <dbReference type="Pfam" id="PF00567"/>
    </source>
</evidence>
<feature type="region of interest" description="Disordered" evidence="2">
    <location>
        <begin position="447"/>
        <end position="467"/>
    </location>
</feature>